<dbReference type="GO" id="GO:0016597">
    <property type="term" value="F:amino acid binding"/>
    <property type="evidence" value="ECO:0007669"/>
    <property type="project" value="TreeGrafter"/>
</dbReference>
<keyword evidence="2" id="KW-0378">Hydrolase</keyword>
<dbReference type="Proteomes" id="UP000784294">
    <property type="component" value="Unassembled WGS sequence"/>
</dbReference>
<dbReference type="GO" id="GO:0006525">
    <property type="term" value="P:arginine metabolic process"/>
    <property type="evidence" value="ECO:0007669"/>
    <property type="project" value="TreeGrafter"/>
</dbReference>
<comment type="caution">
    <text evidence="3">The sequence shown here is derived from an EMBL/GenBank/DDBJ whole genome shotgun (WGS) entry which is preliminary data.</text>
</comment>
<keyword evidence="4" id="KW-1185">Reference proteome</keyword>
<accession>A0A3S5FF80</accession>
<dbReference type="Gene3D" id="3.75.10.10">
    <property type="entry name" value="L-arginine/glycine Amidinotransferase, Chain A"/>
    <property type="match status" value="1"/>
</dbReference>
<name>A0A3S5FF80_9PLAT</name>
<dbReference type="GO" id="GO:0045429">
    <property type="term" value="P:positive regulation of nitric oxide biosynthetic process"/>
    <property type="evidence" value="ECO:0007669"/>
    <property type="project" value="TreeGrafter"/>
</dbReference>
<dbReference type="GO" id="GO:0000052">
    <property type="term" value="P:citrulline metabolic process"/>
    <property type="evidence" value="ECO:0007669"/>
    <property type="project" value="TreeGrafter"/>
</dbReference>
<evidence type="ECO:0000256" key="2">
    <source>
        <dbReference type="ARBA" id="ARBA00022801"/>
    </source>
</evidence>
<reference evidence="3" key="1">
    <citation type="submission" date="2018-11" db="EMBL/GenBank/DDBJ databases">
        <authorList>
            <consortium name="Pathogen Informatics"/>
        </authorList>
    </citation>
    <scope>NUCLEOTIDE SEQUENCE</scope>
</reference>
<dbReference type="PANTHER" id="PTHR12737">
    <property type="entry name" value="DIMETHYLARGININE DIMETHYLAMINOHYDROLASE"/>
    <property type="match status" value="1"/>
</dbReference>
<evidence type="ECO:0000256" key="1">
    <source>
        <dbReference type="ARBA" id="ARBA00008532"/>
    </source>
</evidence>
<dbReference type="OrthoDB" id="10016839at2759"/>
<evidence type="ECO:0000313" key="3">
    <source>
        <dbReference type="EMBL" id="VEL30091.1"/>
    </source>
</evidence>
<dbReference type="InterPro" id="IPR033199">
    <property type="entry name" value="DDAH-like"/>
</dbReference>
<evidence type="ECO:0000313" key="4">
    <source>
        <dbReference type="Proteomes" id="UP000784294"/>
    </source>
</evidence>
<dbReference type="GO" id="GO:0016403">
    <property type="term" value="F:dimethylargininase activity"/>
    <property type="evidence" value="ECO:0007669"/>
    <property type="project" value="TreeGrafter"/>
</dbReference>
<dbReference type="SUPFAM" id="SSF55909">
    <property type="entry name" value="Pentein"/>
    <property type="match status" value="1"/>
</dbReference>
<comment type="similarity">
    <text evidence="1">Belongs to the DDAH family.</text>
</comment>
<dbReference type="AlphaFoldDB" id="A0A3S5FF80"/>
<gene>
    <name evidence="3" type="ORF">PXEA_LOCUS23531</name>
</gene>
<protein>
    <submittedName>
        <fullName evidence="3">Uncharacterized protein</fullName>
    </submittedName>
</protein>
<dbReference type="EMBL" id="CAAALY010109314">
    <property type="protein sequence ID" value="VEL30091.1"/>
    <property type="molecule type" value="Genomic_DNA"/>
</dbReference>
<sequence length="138" mass="15144">MGLSYFLKPNVLRLKILLITGQEIIVGLSPHTNEAGAQAVARAFPEYPTTIVPVHSPYTSLKSAVSMAGINVMAVCQDKPAQDILKIHSLYYVQEICRAASYTYKVLTLPEPNAVQMLYVNNYLLHLPADMIPNSTGP</sequence>
<organism evidence="3 4">
    <name type="scientific">Protopolystoma xenopodis</name>
    <dbReference type="NCBI Taxonomy" id="117903"/>
    <lineage>
        <taxon>Eukaryota</taxon>
        <taxon>Metazoa</taxon>
        <taxon>Spiralia</taxon>
        <taxon>Lophotrochozoa</taxon>
        <taxon>Platyhelminthes</taxon>
        <taxon>Monogenea</taxon>
        <taxon>Polyopisthocotylea</taxon>
        <taxon>Polystomatidea</taxon>
        <taxon>Polystomatidae</taxon>
        <taxon>Protopolystoma</taxon>
    </lineage>
</organism>
<dbReference type="PANTHER" id="PTHR12737:SF9">
    <property type="entry name" value="DIMETHYLARGININASE"/>
    <property type="match status" value="1"/>
</dbReference>
<proteinExistence type="inferred from homology"/>